<accession>A0A1I6LZG8</accession>
<dbReference type="EMBL" id="FOZK01000003">
    <property type="protein sequence ID" value="SFS08833.1"/>
    <property type="molecule type" value="Genomic_DNA"/>
</dbReference>
<dbReference type="InterPro" id="IPR014044">
    <property type="entry name" value="CAP_dom"/>
</dbReference>
<dbReference type="AlphaFoldDB" id="A0A1I6LZG8"/>
<dbReference type="RefSeq" id="WP_089818109.1">
    <property type="nucleotide sequence ID" value="NZ_FOZK01000003.1"/>
</dbReference>
<keyword evidence="1" id="KW-0472">Membrane</keyword>
<evidence type="ECO:0000313" key="4">
    <source>
        <dbReference type="Proteomes" id="UP000199062"/>
    </source>
</evidence>
<dbReference type="Proteomes" id="UP000199062">
    <property type="component" value="Unassembled WGS sequence"/>
</dbReference>
<protein>
    <recommendedName>
        <fullName evidence="2">SCP domain-containing protein</fullName>
    </recommendedName>
</protein>
<evidence type="ECO:0000259" key="2">
    <source>
        <dbReference type="Pfam" id="PF00188"/>
    </source>
</evidence>
<evidence type="ECO:0000313" key="3">
    <source>
        <dbReference type="EMBL" id="SFS08833.1"/>
    </source>
</evidence>
<reference evidence="3 4" key="1">
    <citation type="submission" date="2016-10" db="EMBL/GenBank/DDBJ databases">
        <authorList>
            <person name="de Groot N.N."/>
        </authorList>
    </citation>
    <scope>NUCLEOTIDE SEQUENCE [LARGE SCALE GENOMIC DNA]</scope>
    <source>
        <strain evidence="3 4">CGMCC 1.10457</strain>
    </source>
</reference>
<feature type="transmembrane region" description="Helical" evidence="1">
    <location>
        <begin position="98"/>
        <end position="119"/>
    </location>
</feature>
<proteinExistence type="predicted"/>
<dbReference type="Pfam" id="PF00188">
    <property type="entry name" value="CAP"/>
    <property type="match status" value="1"/>
</dbReference>
<gene>
    <name evidence="3" type="ORF">SAMN05216559_3525</name>
</gene>
<keyword evidence="4" id="KW-1185">Reference proteome</keyword>
<evidence type="ECO:0000256" key="1">
    <source>
        <dbReference type="SAM" id="Phobius"/>
    </source>
</evidence>
<sequence length="280" mass="30015">MEWRCEWCGKPHESDDPPCDNCGHAKFEKAVERVPATADEPQGSVWVCPECGRQHQKHSPPCSRCGNLELEQRDVADLDDPLEDIGTGWRDVVEAKYVAGYVAVGILVLILGLGFVGVIDLPGMGEPDIPDAPGQAETEGNLSLAAVEDAYVAELNERRESAGASPLSTDETLGRLAAYYNKASVDAIYDDGSGPASDAIGRFDHGCASRPQTPQHRTLEGPDGTAIVEAESADAAASALVERVEHGDRFDDLLDPEHERVGVDVHVATDDRVFVTVAIC</sequence>
<name>A0A1I6LZG8_9EURY</name>
<dbReference type="OrthoDB" id="262791at2157"/>
<dbReference type="STRING" id="767519.SAMN05216559_3525"/>
<organism evidence="3 4">
    <name type="scientific">Halomicrobium zhouii</name>
    <dbReference type="NCBI Taxonomy" id="767519"/>
    <lineage>
        <taxon>Archaea</taxon>
        <taxon>Methanobacteriati</taxon>
        <taxon>Methanobacteriota</taxon>
        <taxon>Stenosarchaea group</taxon>
        <taxon>Halobacteria</taxon>
        <taxon>Halobacteriales</taxon>
        <taxon>Haloarculaceae</taxon>
        <taxon>Halomicrobium</taxon>
    </lineage>
</organism>
<feature type="domain" description="SCP" evidence="2">
    <location>
        <begin position="153"/>
        <end position="276"/>
    </location>
</feature>
<keyword evidence="1" id="KW-0812">Transmembrane</keyword>
<keyword evidence="1" id="KW-1133">Transmembrane helix</keyword>